<proteinExistence type="predicted"/>
<sequence>MPHLLRELNEAIALTFNSFETIRGRYQKPYEEYVDIQSLQQQTSLSLAHFHALLSVVLKAYLVALSVFVCGWISGQCQIKLNYGPCKFHLFIVRCPRVP</sequence>
<reference evidence="2 3" key="1">
    <citation type="submission" date="2014-10" db="EMBL/GenBank/DDBJ databases">
        <title>Draft genome of the hookworm Ancylostoma caninum.</title>
        <authorList>
            <person name="Mitreva M."/>
        </authorList>
    </citation>
    <scope>NUCLEOTIDE SEQUENCE [LARGE SCALE GENOMIC DNA]</scope>
    <source>
        <strain evidence="2 3">Baltimore</strain>
    </source>
</reference>
<dbReference type="AlphaFoldDB" id="A0A368GUF4"/>
<evidence type="ECO:0000256" key="1">
    <source>
        <dbReference type="SAM" id="Phobius"/>
    </source>
</evidence>
<evidence type="ECO:0000313" key="2">
    <source>
        <dbReference type="EMBL" id="RCN46635.1"/>
    </source>
</evidence>
<organism evidence="2 3">
    <name type="scientific">Ancylostoma caninum</name>
    <name type="common">Dog hookworm</name>
    <dbReference type="NCBI Taxonomy" id="29170"/>
    <lineage>
        <taxon>Eukaryota</taxon>
        <taxon>Metazoa</taxon>
        <taxon>Ecdysozoa</taxon>
        <taxon>Nematoda</taxon>
        <taxon>Chromadorea</taxon>
        <taxon>Rhabditida</taxon>
        <taxon>Rhabditina</taxon>
        <taxon>Rhabditomorpha</taxon>
        <taxon>Strongyloidea</taxon>
        <taxon>Ancylostomatidae</taxon>
        <taxon>Ancylostomatinae</taxon>
        <taxon>Ancylostoma</taxon>
    </lineage>
</organism>
<protein>
    <submittedName>
        <fullName evidence="2">Uncharacterized protein</fullName>
    </submittedName>
</protein>
<keyword evidence="1" id="KW-1133">Transmembrane helix</keyword>
<dbReference type="EMBL" id="JOJR01000076">
    <property type="protein sequence ID" value="RCN46635.1"/>
    <property type="molecule type" value="Genomic_DNA"/>
</dbReference>
<keyword evidence="1" id="KW-0472">Membrane</keyword>
<comment type="caution">
    <text evidence="2">The sequence shown here is derived from an EMBL/GenBank/DDBJ whole genome shotgun (WGS) entry which is preliminary data.</text>
</comment>
<dbReference type="STRING" id="29170.A0A368GUF4"/>
<dbReference type="OrthoDB" id="10606688at2759"/>
<keyword evidence="1" id="KW-0812">Transmembrane</keyword>
<keyword evidence="3" id="KW-1185">Reference proteome</keyword>
<evidence type="ECO:0000313" key="3">
    <source>
        <dbReference type="Proteomes" id="UP000252519"/>
    </source>
</evidence>
<accession>A0A368GUF4</accession>
<gene>
    <name evidence="2" type="ORF">ANCCAN_07371</name>
</gene>
<feature type="transmembrane region" description="Helical" evidence="1">
    <location>
        <begin position="52"/>
        <end position="73"/>
    </location>
</feature>
<dbReference type="Proteomes" id="UP000252519">
    <property type="component" value="Unassembled WGS sequence"/>
</dbReference>
<name>A0A368GUF4_ANCCA</name>